<reference evidence="1" key="1">
    <citation type="submission" date="2020-10" db="EMBL/GenBank/DDBJ databases">
        <title>The Whole-Genome Sequence of Metschnikowia persimmonesis, a Novel Endophytic Yeast Species Isolated from Medicinal Plant Diospyros kaki Thumb.</title>
        <authorList>
            <person name="Rahmat E."/>
            <person name="Kang Y."/>
        </authorList>
    </citation>
    <scope>NUCLEOTIDE SEQUENCE</scope>
    <source>
        <strain evidence="1">KIOM G15050</strain>
    </source>
</reference>
<name>A0A8H7GN36_9ASCO</name>
<dbReference type="Proteomes" id="UP000649328">
    <property type="component" value="Unassembled WGS sequence"/>
</dbReference>
<evidence type="ECO:0000313" key="1">
    <source>
        <dbReference type="EMBL" id="KAF7999536.1"/>
    </source>
</evidence>
<dbReference type="EMBL" id="JACBPP010000009">
    <property type="protein sequence ID" value="KAF7999536.1"/>
    <property type="molecule type" value="Genomic_DNA"/>
</dbReference>
<organism evidence="1 2">
    <name type="scientific">Metschnikowia pulcherrima</name>
    <dbReference type="NCBI Taxonomy" id="27326"/>
    <lineage>
        <taxon>Eukaryota</taxon>
        <taxon>Fungi</taxon>
        <taxon>Dikarya</taxon>
        <taxon>Ascomycota</taxon>
        <taxon>Saccharomycotina</taxon>
        <taxon>Pichiomycetes</taxon>
        <taxon>Metschnikowiaceae</taxon>
        <taxon>Metschnikowia</taxon>
    </lineage>
</organism>
<evidence type="ECO:0000313" key="2">
    <source>
        <dbReference type="Proteomes" id="UP000649328"/>
    </source>
</evidence>
<protein>
    <submittedName>
        <fullName evidence="1">Uncharacterized protein</fullName>
    </submittedName>
</protein>
<keyword evidence="2" id="KW-1185">Reference proteome</keyword>
<gene>
    <name evidence="1" type="ORF">HF325_006212</name>
</gene>
<dbReference type="AlphaFoldDB" id="A0A8H7GN36"/>
<proteinExistence type="predicted"/>
<sequence>MAEVIALGKGRKLVDLGEACKRYNNCYKFFRDLGDEIRAEVLEFTYYMIRVRIDILSAMASMKACGDQSDKAC</sequence>
<accession>A0A8H7GN36</accession>
<comment type="caution">
    <text evidence="1">The sequence shown here is derived from an EMBL/GenBank/DDBJ whole genome shotgun (WGS) entry which is preliminary data.</text>
</comment>